<keyword evidence="3 12" id="KW-0812">Transmembrane</keyword>
<evidence type="ECO:0000256" key="13">
    <source>
        <dbReference type="SAM" id="SignalP"/>
    </source>
</evidence>
<dbReference type="GO" id="GO:0006955">
    <property type="term" value="P:immune response"/>
    <property type="evidence" value="ECO:0007669"/>
    <property type="project" value="TreeGrafter"/>
</dbReference>
<accession>A0A9D3M4Q7</accession>
<evidence type="ECO:0000256" key="2">
    <source>
        <dbReference type="ARBA" id="ARBA00022475"/>
    </source>
</evidence>
<evidence type="ECO:0000313" key="15">
    <source>
        <dbReference type="Proteomes" id="UP001044222"/>
    </source>
</evidence>
<keyword evidence="2" id="KW-1003">Cell membrane</keyword>
<keyword evidence="15" id="KW-1185">Reference proteome</keyword>
<evidence type="ECO:0000313" key="14">
    <source>
        <dbReference type="EMBL" id="KAG5842480.1"/>
    </source>
</evidence>
<keyword evidence="8" id="KW-0675">Receptor</keyword>
<evidence type="ECO:0008006" key="16">
    <source>
        <dbReference type="Google" id="ProtNLM"/>
    </source>
</evidence>
<dbReference type="GO" id="GO:0071222">
    <property type="term" value="P:cellular response to lipopolysaccharide"/>
    <property type="evidence" value="ECO:0007669"/>
    <property type="project" value="TreeGrafter"/>
</dbReference>
<dbReference type="GO" id="GO:0042102">
    <property type="term" value="P:positive regulation of T cell proliferation"/>
    <property type="evidence" value="ECO:0007669"/>
    <property type="project" value="TreeGrafter"/>
</dbReference>
<dbReference type="GO" id="GO:0042130">
    <property type="term" value="P:negative regulation of T cell proliferation"/>
    <property type="evidence" value="ECO:0007669"/>
    <property type="project" value="TreeGrafter"/>
</dbReference>
<evidence type="ECO:0000256" key="8">
    <source>
        <dbReference type="ARBA" id="ARBA00023170"/>
    </source>
</evidence>
<evidence type="ECO:0000256" key="9">
    <source>
        <dbReference type="ARBA" id="ARBA00023180"/>
    </source>
</evidence>
<evidence type="ECO:0000256" key="4">
    <source>
        <dbReference type="ARBA" id="ARBA00022729"/>
    </source>
</evidence>
<keyword evidence="4 13" id="KW-0732">Signal</keyword>
<evidence type="ECO:0000256" key="10">
    <source>
        <dbReference type="ARBA" id="ARBA00023319"/>
    </source>
</evidence>
<dbReference type="EMBL" id="JAFIRN010000009">
    <property type="protein sequence ID" value="KAG5842480.1"/>
    <property type="molecule type" value="Genomic_DNA"/>
</dbReference>
<keyword evidence="10" id="KW-0393">Immunoglobulin domain</keyword>
<dbReference type="AlphaFoldDB" id="A0A9D3M4Q7"/>
<evidence type="ECO:0000256" key="6">
    <source>
        <dbReference type="ARBA" id="ARBA00023136"/>
    </source>
</evidence>
<comment type="subcellular location">
    <subcellularLocation>
        <location evidence="1">Cell membrane</location>
        <topology evidence="1">Single-pass type I membrane protein</topology>
    </subcellularLocation>
</comment>
<evidence type="ECO:0000256" key="3">
    <source>
        <dbReference type="ARBA" id="ARBA00022692"/>
    </source>
</evidence>
<keyword evidence="9" id="KW-0325">Glycoprotein</keyword>
<protein>
    <recommendedName>
        <fullName evidence="16">Cadherin domain-containing protein</fullName>
    </recommendedName>
</protein>
<gene>
    <name evidence="14" type="ORF">ANANG_G00178070</name>
</gene>
<dbReference type="GO" id="GO:0009897">
    <property type="term" value="C:external side of plasma membrane"/>
    <property type="evidence" value="ECO:0007669"/>
    <property type="project" value="TreeGrafter"/>
</dbReference>
<dbReference type="GO" id="GO:0031295">
    <property type="term" value="P:T cell costimulation"/>
    <property type="evidence" value="ECO:0007669"/>
    <property type="project" value="TreeGrafter"/>
</dbReference>
<comment type="caution">
    <text evidence="14">The sequence shown here is derived from an EMBL/GenBank/DDBJ whole genome shotgun (WGS) entry which is preliminary data.</text>
</comment>
<sequence>MVSLVKMEMTRVVVFSVVFFLASARLEVKEEPYTAFFGEDVHLPVPSLKTTEVLFKPSVGPEGSEDVLMRDGVLFGSRAKLNPQRSHLILEDVGEKDEGVYVIKHTDTPEDVKHIILMVRDCTIEHNLKYGETYLISLSKILGPITLEFRSSVLQLNQTSDGPVLLLNQTWTPSEEYKARLTASEKRVILHTVTGSDEGSYTILDSDEKVRKRTCLNVKEHQVFVQLPYAGTLKINLILDPSKVTVQYRQRSSGRARLILDRGSWCDSGQFTVTDLQGFVISNTEVEVEAYKLPPLYVAIISLLSLLVFLLFVCLLSCLAKVHYRAKRARAIARIAQEAGKGDGETFRQVVHEAYTRFTEESTMKSQWDSNTDNTEADIKGLEVSKGGRYHTLLSDKNFLETSDSGVEFNISGFPLDSDTDVPPSYLSFLDSDQPNGTSAPDPVQSTKQAPDSQPGGGSGGTAQGPRVGSSPEVGLSPGAGHEMAAPPPEADPANEADKDSAPPSNAGAGQDANGEKAAN</sequence>
<dbReference type="InterPro" id="IPR051713">
    <property type="entry name" value="T-cell_Activation_Regulation"/>
</dbReference>
<feature type="region of interest" description="Disordered" evidence="11">
    <location>
        <begin position="415"/>
        <end position="520"/>
    </location>
</feature>
<feature type="compositionally biased region" description="Polar residues" evidence="11">
    <location>
        <begin position="431"/>
        <end position="448"/>
    </location>
</feature>
<feature type="chain" id="PRO_5039086879" description="Cadherin domain-containing protein" evidence="13">
    <location>
        <begin position="25"/>
        <end position="520"/>
    </location>
</feature>
<organism evidence="14 15">
    <name type="scientific">Anguilla anguilla</name>
    <name type="common">European freshwater eel</name>
    <name type="synonym">Muraena anguilla</name>
    <dbReference type="NCBI Taxonomy" id="7936"/>
    <lineage>
        <taxon>Eukaryota</taxon>
        <taxon>Metazoa</taxon>
        <taxon>Chordata</taxon>
        <taxon>Craniata</taxon>
        <taxon>Vertebrata</taxon>
        <taxon>Euteleostomi</taxon>
        <taxon>Actinopterygii</taxon>
        <taxon>Neopterygii</taxon>
        <taxon>Teleostei</taxon>
        <taxon>Anguilliformes</taxon>
        <taxon>Anguillidae</taxon>
        <taxon>Anguilla</taxon>
    </lineage>
</organism>
<dbReference type="Proteomes" id="UP001044222">
    <property type="component" value="Chromosome 9"/>
</dbReference>
<keyword evidence="6 12" id="KW-0472">Membrane</keyword>
<keyword evidence="5 12" id="KW-1133">Transmembrane helix</keyword>
<evidence type="ECO:0000256" key="7">
    <source>
        <dbReference type="ARBA" id="ARBA00023157"/>
    </source>
</evidence>
<dbReference type="PANTHER" id="PTHR25466">
    <property type="entry name" value="T-LYMPHOCYTE ACTIVATION ANTIGEN"/>
    <property type="match status" value="1"/>
</dbReference>
<keyword evidence="7" id="KW-1015">Disulfide bond</keyword>
<name>A0A9D3M4Q7_ANGAN</name>
<evidence type="ECO:0000256" key="12">
    <source>
        <dbReference type="SAM" id="Phobius"/>
    </source>
</evidence>
<dbReference type="GO" id="GO:0007166">
    <property type="term" value="P:cell surface receptor signaling pathway"/>
    <property type="evidence" value="ECO:0007669"/>
    <property type="project" value="TreeGrafter"/>
</dbReference>
<feature type="signal peptide" evidence="13">
    <location>
        <begin position="1"/>
        <end position="24"/>
    </location>
</feature>
<evidence type="ECO:0000256" key="11">
    <source>
        <dbReference type="SAM" id="MobiDB-lite"/>
    </source>
</evidence>
<feature type="transmembrane region" description="Helical" evidence="12">
    <location>
        <begin position="296"/>
        <end position="320"/>
    </location>
</feature>
<evidence type="ECO:0000256" key="1">
    <source>
        <dbReference type="ARBA" id="ARBA00004251"/>
    </source>
</evidence>
<proteinExistence type="predicted"/>
<evidence type="ECO:0000256" key="5">
    <source>
        <dbReference type="ARBA" id="ARBA00022989"/>
    </source>
</evidence>
<reference evidence="14" key="1">
    <citation type="submission" date="2021-01" db="EMBL/GenBank/DDBJ databases">
        <title>A chromosome-scale assembly of European eel, Anguilla anguilla.</title>
        <authorList>
            <person name="Henkel C."/>
            <person name="Jong-Raadsen S.A."/>
            <person name="Dufour S."/>
            <person name="Weltzien F.-A."/>
            <person name="Palstra A.P."/>
            <person name="Pelster B."/>
            <person name="Spaink H.P."/>
            <person name="Van Den Thillart G.E."/>
            <person name="Jansen H."/>
            <person name="Zahm M."/>
            <person name="Klopp C."/>
            <person name="Cedric C."/>
            <person name="Louis A."/>
            <person name="Berthelot C."/>
            <person name="Parey E."/>
            <person name="Roest Crollius H."/>
            <person name="Montfort J."/>
            <person name="Robinson-Rechavi M."/>
            <person name="Bucao C."/>
            <person name="Bouchez O."/>
            <person name="Gislard M."/>
            <person name="Lluch J."/>
            <person name="Milhes M."/>
            <person name="Lampietro C."/>
            <person name="Lopez Roques C."/>
            <person name="Donnadieu C."/>
            <person name="Braasch I."/>
            <person name="Desvignes T."/>
            <person name="Postlethwait J."/>
            <person name="Bobe J."/>
            <person name="Guiguen Y."/>
            <person name="Dirks R."/>
        </authorList>
    </citation>
    <scope>NUCLEOTIDE SEQUENCE</scope>
    <source>
        <strain evidence="14">Tag_6206</strain>
        <tissue evidence="14">Liver</tissue>
    </source>
</reference>
<dbReference type="PANTHER" id="PTHR25466:SF12">
    <property type="match status" value="1"/>
</dbReference>